<proteinExistence type="predicted"/>
<sequence length="220" mass="23692">MSAAPLRLARLASLSMLFAFGIIGMGVGINALVKFNDQKREIKRLVSGGATVNIDTNDVLSSGIVLTVVCGLLAASSLLFLVPLFVATAFGARTLGVQTGILGFLSVWLFATLVPFTDFFANHQAKVTAFFGSITIPQSTIQQIEASMGATSVYRHIDYLRLPAIIPWFTLLFAVIATVLSFLAQRRTKRVSNSTTGYNTSVAQEPVSEKETDRAVEQKA</sequence>
<evidence type="ECO:0000256" key="1">
    <source>
        <dbReference type="SAM" id="MobiDB-lite"/>
    </source>
</evidence>
<feature type="compositionally biased region" description="Basic and acidic residues" evidence="1">
    <location>
        <begin position="207"/>
        <end position="220"/>
    </location>
</feature>
<gene>
    <name evidence="3" type="ORF">EW026_g5149</name>
</gene>
<accession>A0A4S4KF16</accession>
<evidence type="ECO:0000313" key="4">
    <source>
        <dbReference type="Proteomes" id="UP000309038"/>
    </source>
</evidence>
<dbReference type="Proteomes" id="UP000309038">
    <property type="component" value="Unassembled WGS sequence"/>
</dbReference>
<keyword evidence="2" id="KW-1133">Transmembrane helix</keyword>
<organism evidence="3 4">
    <name type="scientific">Hermanssonia centrifuga</name>
    <dbReference type="NCBI Taxonomy" id="98765"/>
    <lineage>
        <taxon>Eukaryota</taxon>
        <taxon>Fungi</taxon>
        <taxon>Dikarya</taxon>
        <taxon>Basidiomycota</taxon>
        <taxon>Agaricomycotina</taxon>
        <taxon>Agaricomycetes</taxon>
        <taxon>Polyporales</taxon>
        <taxon>Meruliaceae</taxon>
        <taxon>Hermanssonia</taxon>
    </lineage>
</organism>
<feature type="transmembrane region" description="Helical" evidence="2">
    <location>
        <begin position="64"/>
        <end position="90"/>
    </location>
</feature>
<feature type="transmembrane region" description="Helical" evidence="2">
    <location>
        <begin position="102"/>
        <end position="121"/>
    </location>
</feature>
<keyword evidence="2" id="KW-0472">Membrane</keyword>
<feature type="transmembrane region" description="Helical" evidence="2">
    <location>
        <begin position="165"/>
        <end position="184"/>
    </location>
</feature>
<keyword evidence="4" id="KW-1185">Reference proteome</keyword>
<dbReference type="EMBL" id="SGPJ01000213">
    <property type="protein sequence ID" value="THG96735.1"/>
    <property type="molecule type" value="Genomic_DNA"/>
</dbReference>
<evidence type="ECO:0000256" key="2">
    <source>
        <dbReference type="SAM" id="Phobius"/>
    </source>
</evidence>
<name>A0A4S4KF16_9APHY</name>
<feature type="transmembrane region" description="Helical" evidence="2">
    <location>
        <begin position="12"/>
        <end position="33"/>
    </location>
</feature>
<comment type="caution">
    <text evidence="3">The sequence shown here is derived from an EMBL/GenBank/DDBJ whole genome shotgun (WGS) entry which is preliminary data.</text>
</comment>
<keyword evidence="2" id="KW-0812">Transmembrane</keyword>
<feature type="region of interest" description="Disordered" evidence="1">
    <location>
        <begin position="194"/>
        <end position="220"/>
    </location>
</feature>
<reference evidence="3 4" key="1">
    <citation type="submission" date="2019-02" db="EMBL/GenBank/DDBJ databases">
        <title>Genome sequencing of the rare red list fungi Phlebia centrifuga.</title>
        <authorList>
            <person name="Buettner E."/>
            <person name="Kellner H."/>
        </authorList>
    </citation>
    <scope>NUCLEOTIDE SEQUENCE [LARGE SCALE GENOMIC DNA]</scope>
    <source>
        <strain evidence="3 4">DSM 108282</strain>
    </source>
</reference>
<evidence type="ECO:0000313" key="3">
    <source>
        <dbReference type="EMBL" id="THG96735.1"/>
    </source>
</evidence>
<feature type="compositionally biased region" description="Polar residues" evidence="1">
    <location>
        <begin position="194"/>
        <end position="203"/>
    </location>
</feature>
<protein>
    <submittedName>
        <fullName evidence="3">Uncharacterized protein</fullName>
    </submittedName>
</protein>
<dbReference type="AlphaFoldDB" id="A0A4S4KF16"/>